<name>A0A426X693_ENSVE</name>
<gene>
    <name evidence="2" type="ORF">B296_00041796</name>
</gene>
<reference evidence="2 3" key="1">
    <citation type="journal article" date="2014" name="Agronomy (Basel)">
        <title>A Draft Genome Sequence for Ensete ventricosum, the Drought-Tolerant Tree Against Hunger.</title>
        <authorList>
            <person name="Harrison J."/>
            <person name="Moore K.A."/>
            <person name="Paszkiewicz K."/>
            <person name="Jones T."/>
            <person name="Grant M."/>
            <person name="Ambacheew D."/>
            <person name="Muzemil S."/>
            <person name="Studholme D.J."/>
        </authorList>
    </citation>
    <scope>NUCLEOTIDE SEQUENCE [LARGE SCALE GENOMIC DNA]</scope>
</reference>
<evidence type="ECO:0000313" key="3">
    <source>
        <dbReference type="Proteomes" id="UP000287651"/>
    </source>
</evidence>
<sequence>MICSVDKDGDYVSGFPARKYAAEQIPEADLEGVGLVVSAGGEGIDPPLREPRRGLHPACPVAHSRRRCRRDRRGDLIDAVKDSQQLPRVSQLRPSRFFLQSPLLMHQPKEKQSRASKTGGSSSTKAIASTPLEADEAQ</sequence>
<dbReference type="Proteomes" id="UP000287651">
    <property type="component" value="Unassembled WGS sequence"/>
</dbReference>
<evidence type="ECO:0000313" key="2">
    <source>
        <dbReference type="EMBL" id="RRT34993.1"/>
    </source>
</evidence>
<feature type="compositionally biased region" description="Polar residues" evidence="1">
    <location>
        <begin position="115"/>
        <end position="127"/>
    </location>
</feature>
<evidence type="ECO:0000256" key="1">
    <source>
        <dbReference type="SAM" id="MobiDB-lite"/>
    </source>
</evidence>
<comment type="caution">
    <text evidence="2">The sequence shown here is derived from an EMBL/GenBank/DDBJ whole genome shotgun (WGS) entry which is preliminary data.</text>
</comment>
<dbReference type="EMBL" id="AMZH03025757">
    <property type="protein sequence ID" value="RRT34993.1"/>
    <property type="molecule type" value="Genomic_DNA"/>
</dbReference>
<dbReference type="AlphaFoldDB" id="A0A426X693"/>
<organism evidence="2 3">
    <name type="scientific">Ensete ventricosum</name>
    <name type="common">Abyssinian banana</name>
    <name type="synonym">Musa ensete</name>
    <dbReference type="NCBI Taxonomy" id="4639"/>
    <lineage>
        <taxon>Eukaryota</taxon>
        <taxon>Viridiplantae</taxon>
        <taxon>Streptophyta</taxon>
        <taxon>Embryophyta</taxon>
        <taxon>Tracheophyta</taxon>
        <taxon>Spermatophyta</taxon>
        <taxon>Magnoliopsida</taxon>
        <taxon>Liliopsida</taxon>
        <taxon>Zingiberales</taxon>
        <taxon>Musaceae</taxon>
        <taxon>Ensete</taxon>
    </lineage>
</organism>
<proteinExistence type="predicted"/>
<protein>
    <submittedName>
        <fullName evidence="2">Uncharacterized protein</fullName>
    </submittedName>
</protein>
<feature type="region of interest" description="Disordered" evidence="1">
    <location>
        <begin position="99"/>
        <end position="138"/>
    </location>
</feature>
<accession>A0A426X693</accession>